<evidence type="ECO:0000313" key="3">
    <source>
        <dbReference type="Proteomes" id="UP001363151"/>
    </source>
</evidence>
<feature type="compositionally biased region" description="Low complexity" evidence="1">
    <location>
        <begin position="329"/>
        <end position="342"/>
    </location>
</feature>
<feature type="region of interest" description="Disordered" evidence="1">
    <location>
        <begin position="1"/>
        <end position="687"/>
    </location>
</feature>
<feature type="compositionally biased region" description="Basic and acidic residues" evidence="1">
    <location>
        <begin position="1"/>
        <end position="19"/>
    </location>
</feature>
<gene>
    <name evidence="2" type="ORF">SO694_00165016</name>
</gene>
<feature type="compositionally biased region" description="Basic and acidic residues" evidence="1">
    <location>
        <begin position="48"/>
        <end position="64"/>
    </location>
</feature>
<feature type="compositionally biased region" description="Basic and acidic residues" evidence="1">
    <location>
        <begin position="90"/>
        <end position="108"/>
    </location>
</feature>
<protein>
    <submittedName>
        <fullName evidence="2">Uncharacterized protein</fullName>
    </submittedName>
</protein>
<name>A0ABR1G6K5_AURAN</name>
<dbReference type="Proteomes" id="UP001363151">
    <property type="component" value="Unassembled WGS sequence"/>
</dbReference>
<feature type="compositionally biased region" description="Basic and acidic residues" evidence="1">
    <location>
        <begin position="210"/>
        <end position="224"/>
    </location>
</feature>
<feature type="compositionally biased region" description="Basic and acidic residues" evidence="1">
    <location>
        <begin position="407"/>
        <end position="516"/>
    </location>
</feature>
<reference evidence="2 3" key="1">
    <citation type="submission" date="2024-03" db="EMBL/GenBank/DDBJ databases">
        <title>Aureococcus anophagefferens CCMP1851 and Kratosvirus quantuckense: Draft genome of a second virus-susceptible host strain in the model system.</title>
        <authorList>
            <person name="Chase E."/>
            <person name="Truchon A.R."/>
            <person name="Schepens W."/>
            <person name="Wilhelm S.W."/>
        </authorList>
    </citation>
    <scope>NUCLEOTIDE SEQUENCE [LARGE SCALE GENOMIC DNA]</scope>
    <source>
        <strain evidence="2 3">CCMP1851</strain>
    </source>
</reference>
<feature type="compositionally biased region" description="Low complexity" evidence="1">
    <location>
        <begin position="65"/>
        <end position="74"/>
    </location>
</feature>
<feature type="region of interest" description="Disordered" evidence="1">
    <location>
        <begin position="759"/>
        <end position="779"/>
    </location>
</feature>
<keyword evidence="3" id="KW-1185">Reference proteome</keyword>
<evidence type="ECO:0000256" key="1">
    <source>
        <dbReference type="SAM" id="MobiDB-lite"/>
    </source>
</evidence>
<comment type="caution">
    <text evidence="2">The sequence shown here is derived from an EMBL/GenBank/DDBJ whole genome shotgun (WGS) entry which is preliminary data.</text>
</comment>
<dbReference type="EMBL" id="JBBJCI010000089">
    <property type="protein sequence ID" value="KAK7248593.1"/>
    <property type="molecule type" value="Genomic_DNA"/>
</dbReference>
<sequence length="779" mass="84094">MNARERRLAARAAEREKAKAARPATKPDAVGDTPEDREAQKHAYTAALERDRAARERARADEAAQQKQAEADFASKFAAPSGALGGDAKIAARKEHLKRQKDAYEQRRQQLVQRVASPPPPTPPAAPRPVDPLRDAPPPRGGGGLLDAPRNAPAPRPIDPLRDARAASGGGGLLDAPPPERPRDPSPIFGGDAGGRAPAADPKAAYAARSFERRSRTTRGDDGGPRTGRGTHGRPVQGAGEPANRDPSPIFGEPSRRDAFGNERAAVDKQSYAAQLREQMAQDAGRRDAERARARRVARALPGGGGLNIGQHPPPRQPRFDHGAPPVAPAAAAPQPGEAAPPQTTKTPPGYKVGPTGAARPRGPAGHAGPPVRRGGHAAPRVAAARGPRAPPGDRPEPEADAPLFGHDGRGRRDEEKRKGNLWKHQLEVDMREREAQKKIKDREEKARADAEEARLARERAEIDAAYAKEQEKQRQQQQREEDQRQVARDLEERRLKREREAEDQRRRDAEDDARVARAAARAPGASRKVVVIEEPDFKQTAMSEPPPPLSRAPSLESVATERESPKERELKQADAKKREKRRTPRDDDRGGESILAPRRRAVLERRDGPDDGGDASTDSRLLPDGRTVETRGYGAPPPAAPLEAAPEDAPLRSGRTSARSGKSSARSRRASASDAGDAAPEPEDDFNLLSILRRNAKRLERLDALAGAADAAAAAAPEDLDDALHRLVDVANEPPPARSPRPDFEASLPNDVRWAVLAPEPALPEPAKKRRPRAEPSA</sequence>
<feature type="compositionally biased region" description="Basic and acidic residues" evidence="1">
    <location>
        <begin position="254"/>
        <end position="267"/>
    </location>
</feature>
<feature type="compositionally biased region" description="Low complexity" evidence="1">
    <location>
        <begin position="642"/>
        <end position="680"/>
    </location>
</feature>
<feature type="compositionally biased region" description="Pro residues" evidence="1">
    <location>
        <begin position="117"/>
        <end position="140"/>
    </location>
</feature>
<accession>A0ABR1G6K5</accession>
<organism evidence="2 3">
    <name type="scientific">Aureococcus anophagefferens</name>
    <name type="common">Harmful bloom alga</name>
    <dbReference type="NCBI Taxonomy" id="44056"/>
    <lineage>
        <taxon>Eukaryota</taxon>
        <taxon>Sar</taxon>
        <taxon>Stramenopiles</taxon>
        <taxon>Ochrophyta</taxon>
        <taxon>Pelagophyceae</taxon>
        <taxon>Pelagomonadales</taxon>
        <taxon>Pelagomonadaceae</taxon>
        <taxon>Aureococcus</taxon>
    </lineage>
</organism>
<feature type="compositionally biased region" description="Basic and acidic residues" evidence="1">
    <location>
        <begin position="560"/>
        <end position="578"/>
    </location>
</feature>
<feature type="compositionally biased region" description="Low complexity" evidence="1">
    <location>
        <begin position="195"/>
        <end position="209"/>
    </location>
</feature>
<feature type="compositionally biased region" description="Low complexity" evidence="1">
    <location>
        <begin position="354"/>
        <end position="388"/>
    </location>
</feature>
<evidence type="ECO:0000313" key="2">
    <source>
        <dbReference type="EMBL" id="KAK7248593.1"/>
    </source>
</evidence>
<proteinExistence type="predicted"/>